<reference evidence="1 2" key="1">
    <citation type="journal article" date="2024" name="Nat. Commun.">
        <title>Phylogenomics reveals the evolutionary origins of lichenization in chlorophyte algae.</title>
        <authorList>
            <person name="Puginier C."/>
            <person name="Libourel C."/>
            <person name="Otte J."/>
            <person name="Skaloud P."/>
            <person name="Haon M."/>
            <person name="Grisel S."/>
            <person name="Petersen M."/>
            <person name="Berrin J.G."/>
            <person name="Delaux P.M."/>
            <person name="Dal Grande F."/>
            <person name="Keller J."/>
        </authorList>
    </citation>
    <scope>NUCLEOTIDE SEQUENCE [LARGE SCALE GENOMIC DNA]</scope>
    <source>
        <strain evidence="1 2">SAG 2036</strain>
    </source>
</reference>
<evidence type="ECO:0000313" key="1">
    <source>
        <dbReference type="EMBL" id="KAK9811071.1"/>
    </source>
</evidence>
<protein>
    <submittedName>
        <fullName evidence="1">Uncharacterized protein</fullName>
    </submittedName>
</protein>
<sequence length="320" mass="34136">MTRSPEATTGESSTVLGHGDAERQACVSTSYYQANDPASVAVFREVSSHYIYAAVLSSSAIHRVPALTYLRARLAKHIEVQLELLNGAPGALLAALAIALEDVDSIILGSNGLWDEISPRKALLRLSTIAEAPGRSSLAAQLTNLALHAVTRRMGKLADPRMQSLSSVAALQSLWVGSRANYSGHPRAPVRRKRGDVHGDLAAVVIQLSRPGLAADSHPHSLPAALDSQAIAVPRRITPARRWAFVRAALIDFPKAGKQQAVRRWRETVSAAARAAHLASLQSHAQRQTLAATLEATASAWRQPITSISETTPIAAVSAY</sequence>
<accession>A0AAW1PNN8</accession>
<dbReference type="Proteomes" id="UP001465755">
    <property type="component" value="Unassembled WGS sequence"/>
</dbReference>
<gene>
    <name evidence="1" type="ORF">WJX73_000063</name>
</gene>
<evidence type="ECO:0000313" key="2">
    <source>
        <dbReference type="Proteomes" id="UP001465755"/>
    </source>
</evidence>
<name>A0AAW1PNN8_9CHLO</name>
<dbReference type="EMBL" id="JALJOQ010000011">
    <property type="protein sequence ID" value="KAK9811071.1"/>
    <property type="molecule type" value="Genomic_DNA"/>
</dbReference>
<dbReference type="AlphaFoldDB" id="A0AAW1PNN8"/>
<comment type="caution">
    <text evidence="1">The sequence shown here is derived from an EMBL/GenBank/DDBJ whole genome shotgun (WGS) entry which is preliminary data.</text>
</comment>
<organism evidence="1 2">
    <name type="scientific">Symbiochloris irregularis</name>
    <dbReference type="NCBI Taxonomy" id="706552"/>
    <lineage>
        <taxon>Eukaryota</taxon>
        <taxon>Viridiplantae</taxon>
        <taxon>Chlorophyta</taxon>
        <taxon>core chlorophytes</taxon>
        <taxon>Trebouxiophyceae</taxon>
        <taxon>Trebouxiales</taxon>
        <taxon>Trebouxiaceae</taxon>
        <taxon>Symbiochloris</taxon>
    </lineage>
</organism>
<proteinExistence type="predicted"/>
<keyword evidence="2" id="KW-1185">Reference proteome</keyword>